<sequence length="35" mass="3903">MVRLSSSQSPVLVDHFLLLLQPFLQALFGSFQGIL</sequence>
<reference evidence="1" key="2">
    <citation type="journal article" date="2015" name="Fish Shellfish Immunol.">
        <title>Early steps in the European eel (Anguilla anguilla)-Vibrio vulnificus interaction in the gills: Role of the RtxA13 toxin.</title>
        <authorList>
            <person name="Callol A."/>
            <person name="Pajuelo D."/>
            <person name="Ebbesson L."/>
            <person name="Teles M."/>
            <person name="MacKenzie S."/>
            <person name="Amaro C."/>
        </authorList>
    </citation>
    <scope>NUCLEOTIDE SEQUENCE</scope>
</reference>
<organism evidence="1">
    <name type="scientific">Anguilla anguilla</name>
    <name type="common">European freshwater eel</name>
    <name type="synonym">Muraena anguilla</name>
    <dbReference type="NCBI Taxonomy" id="7936"/>
    <lineage>
        <taxon>Eukaryota</taxon>
        <taxon>Metazoa</taxon>
        <taxon>Chordata</taxon>
        <taxon>Craniata</taxon>
        <taxon>Vertebrata</taxon>
        <taxon>Euteleostomi</taxon>
        <taxon>Actinopterygii</taxon>
        <taxon>Neopterygii</taxon>
        <taxon>Teleostei</taxon>
        <taxon>Anguilliformes</taxon>
        <taxon>Anguillidae</taxon>
        <taxon>Anguilla</taxon>
    </lineage>
</organism>
<protein>
    <submittedName>
        <fullName evidence="1">Uncharacterized protein</fullName>
    </submittedName>
</protein>
<dbReference type="AlphaFoldDB" id="A0A0E9W9Q9"/>
<reference evidence="1" key="1">
    <citation type="submission" date="2014-11" db="EMBL/GenBank/DDBJ databases">
        <authorList>
            <person name="Amaro Gonzalez C."/>
        </authorList>
    </citation>
    <scope>NUCLEOTIDE SEQUENCE</scope>
</reference>
<accession>A0A0E9W9Q9</accession>
<dbReference type="EMBL" id="GBXM01021485">
    <property type="protein sequence ID" value="JAH87092.1"/>
    <property type="molecule type" value="Transcribed_RNA"/>
</dbReference>
<proteinExistence type="predicted"/>
<name>A0A0E9W9Q9_ANGAN</name>
<evidence type="ECO:0000313" key="1">
    <source>
        <dbReference type="EMBL" id="JAH87092.1"/>
    </source>
</evidence>